<keyword evidence="12" id="KW-1185">Reference proteome</keyword>
<comment type="similarity">
    <text evidence="1 8">Belongs to the copper/topaquinone oxidase family.</text>
</comment>
<reference evidence="11 12" key="1">
    <citation type="submission" date="2020-06" db="EMBL/GenBank/DDBJ databases">
        <authorList>
            <person name="Li R."/>
            <person name="Bekaert M."/>
        </authorList>
    </citation>
    <scope>NUCLEOTIDE SEQUENCE [LARGE SCALE GENOMIC DNA]</scope>
    <source>
        <strain evidence="12">wild</strain>
    </source>
</reference>
<dbReference type="GO" id="GO:0009308">
    <property type="term" value="P:amine metabolic process"/>
    <property type="evidence" value="ECO:0007669"/>
    <property type="project" value="UniProtKB-UniRule"/>
</dbReference>
<dbReference type="EC" id="1.4.3.-" evidence="8"/>
<evidence type="ECO:0000256" key="3">
    <source>
        <dbReference type="ARBA" id="ARBA00022772"/>
    </source>
</evidence>
<protein>
    <recommendedName>
        <fullName evidence="8">Amine oxidase</fullName>
        <ecNumber evidence="8">1.4.3.-</ecNumber>
    </recommendedName>
</protein>
<dbReference type="SUPFAM" id="SSF49998">
    <property type="entry name" value="Amine oxidase catalytic domain"/>
    <property type="match status" value="1"/>
</dbReference>
<feature type="modified residue" description="2',4',5'-topaquinone" evidence="7">
    <location>
        <position position="489"/>
    </location>
</feature>
<dbReference type="EMBL" id="CACVKT020007993">
    <property type="protein sequence ID" value="CAC5412330.1"/>
    <property type="molecule type" value="Genomic_DNA"/>
</dbReference>
<comment type="cofactor">
    <cofactor evidence="8">
        <name>Cu cation</name>
        <dbReference type="ChEBI" id="CHEBI:23378"/>
    </cofactor>
    <text evidence="8">Contains 1 topaquinone per subunit.</text>
</comment>
<dbReference type="Proteomes" id="UP000507470">
    <property type="component" value="Unassembled WGS sequence"/>
</dbReference>
<evidence type="ECO:0000256" key="6">
    <source>
        <dbReference type="PIRSR" id="PIRSR600269-50"/>
    </source>
</evidence>
<dbReference type="GO" id="GO:0048038">
    <property type="term" value="F:quinone binding"/>
    <property type="evidence" value="ECO:0007669"/>
    <property type="project" value="InterPro"/>
</dbReference>
<evidence type="ECO:0000259" key="9">
    <source>
        <dbReference type="Pfam" id="PF01179"/>
    </source>
</evidence>
<evidence type="ECO:0000259" key="10">
    <source>
        <dbReference type="Pfam" id="PF02727"/>
    </source>
</evidence>
<evidence type="ECO:0000256" key="2">
    <source>
        <dbReference type="ARBA" id="ARBA00022723"/>
    </source>
</evidence>
<dbReference type="PROSITE" id="PS01165">
    <property type="entry name" value="COPPER_AMINE_OXID_2"/>
    <property type="match status" value="1"/>
</dbReference>
<name>A0A6J8DZX7_MYTCO</name>
<comment type="PTM">
    <text evidence="7 8">Topaquinone (TPQ) is generated by copper-dependent autoxidation of a specific tyrosyl residue.</text>
</comment>
<dbReference type="InterPro" id="IPR016182">
    <property type="entry name" value="Cu_amine_oxidase_N-reg"/>
</dbReference>
<dbReference type="GO" id="GO:0008131">
    <property type="term" value="F:primary methylamine oxidase activity"/>
    <property type="evidence" value="ECO:0007669"/>
    <property type="project" value="InterPro"/>
</dbReference>
<dbReference type="InterPro" id="IPR015800">
    <property type="entry name" value="Cu_amine_oxidase_N2"/>
</dbReference>
<proteinExistence type="inferred from homology"/>
<dbReference type="InterPro" id="IPR015798">
    <property type="entry name" value="Cu_amine_oxidase_C"/>
</dbReference>
<dbReference type="PANTHER" id="PTHR10638">
    <property type="entry name" value="COPPER AMINE OXIDASE"/>
    <property type="match status" value="1"/>
</dbReference>
<keyword evidence="2 8" id="KW-0479">Metal-binding</keyword>
<evidence type="ECO:0000256" key="1">
    <source>
        <dbReference type="ARBA" id="ARBA00007983"/>
    </source>
</evidence>
<evidence type="ECO:0000313" key="11">
    <source>
        <dbReference type="EMBL" id="CAC5412330.1"/>
    </source>
</evidence>
<dbReference type="SUPFAM" id="SSF54416">
    <property type="entry name" value="Amine oxidase N-terminal region"/>
    <property type="match status" value="1"/>
</dbReference>
<accession>A0A6J8DZX7</accession>
<feature type="domain" description="Copper amine oxidase N2-terminal" evidence="10">
    <location>
        <begin position="80"/>
        <end position="163"/>
    </location>
</feature>
<gene>
    <name evidence="11" type="ORF">MCOR_45318</name>
</gene>
<feature type="active site" description="Schiff-base intermediate with substrate; via topaquinone" evidence="6">
    <location>
        <position position="489"/>
    </location>
</feature>
<dbReference type="InterPro" id="IPR036460">
    <property type="entry name" value="Cu_amine_oxidase_C_sf"/>
</dbReference>
<dbReference type="FunFam" id="3.10.450.40:FF:000007">
    <property type="entry name" value="Amine oxidase"/>
    <property type="match status" value="1"/>
</dbReference>
<evidence type="ECO:0000256" key="4">
    <source>
        <dbReference type="ARBA" id="ARBA00023002"/>
    </source>
</evidence>
<keyword evidence="4 8" id="KW-0560">Oxidoreductase</keyword>
<dbReference type="InterPro" id="IPR049947">
    <property type="entry name" value="Cu_Am_Ox_Cu-bd"/>
</dbReference>
<feature type="active site" description="Proton acceptor" evidence="6">
    <location>
        <position position="401"/>
    </location>
</feature>
<dbReference type="GO" id="GO:0005886">
    <property type="term" value="C:plasma membrane"/>
    <property type="evidence" value="ECO:0007669"/>
    <property type="project" value="TreeGrafter"/>
</dbReference>
<sequence>MLENVNKTYDIDLRTNARHNFLKKVLQAYSGKCYNLFQKWASRKSIFQLPICRRPSSDYGNIDTEENDHPSVFRDLTKREIKSLLGFLYSESILNLTVAEKASVSSNYIFIADLYLPPKKDVLKYLDNEGPQPQREAHVMIFRGAIPVPDVIEIVVGPLPKPSGYRHVPYRPKSLPFIDRPFNTADKIGKVLDLLDMKLGDMLFDLYGGRLVNCGNRCLTANLFNQVTSVLSGVRKRRYFWWLYCDVDYSIIRPLDFAFLVEYELDKFSLPKIWFDGHLFKCLEDVLQYYLKYKNYIQKVPFPDITEKFRRTLVSRGTPPFKIPLRDPQQVSPDGKRYNIYDRHISYGYWEFDVAIAPFYGPRLNDIRYKNERIAYEISTQELAVAYFGYKPYEYTALYQDNRYQAGTLAKYLVPGVDCPLDATFLSSAFKVEFHDKPLFNQHAFCVFEFNTGLPLRRHHAYFKNVHSFYEGVENIVLILRTIPSVFPYDYIIDFIFYHNGVIKVKITASGVVVGSWYGRDNPFSFQLEDNLMAPLHQHLFHFKVDLDIKGTKNRFETLDIEPVVTQNEVCDDPNTTIVQNKFTKRLKKTEFEGACKYDFNSPKYLTFVNNNIKDKYGNSAGYRLINTGMTKNTRPPNDANNPAVCWSQYQLAVTKYKDSEPTSSNMFANCDNPVFTFKDFIDDNENIVDEDLVAWVTMGMYHIPHKEDIPVTHTPGMSRSFYLTPFNYFDESPGMSVNNAVRIDTMSKEGKTESVNIHRYGTRSDIDCIPKKNPFEAMLKENPCLVVEC</sequence>
<dbReference type="PANTHER" id="PTHR10638:SF20">
    <property type="entry name" value="AMINE OXIDASE"/>
    <property type="match status" value="1"/>
</dbReference>
<dbReference type="GO" id="GO:0005507">
    <property type="term" value="F:copper ion binding"/>
    <property type="evidence" value="ECO:0007669"/>
    <property type="project" value="InterPro"/>
</dbReference>
<keyword evidence="3 6" id="KW-0801">TPQ</keyword>
<dbReference type="Pfam" id="PF01179">
    <property type="entry name" value="Cu_amine_oxid"/>
    <property type="match status" value="1"/>
</dbReference>
<dbReference type="OrthoDB" id="5379943at2759"/>
<evidence type="ECO:0000256" key="8">
    <source>
        <dbReference type="RuleBase" id="RU000672"/>
    </source>
</evidence>
<dbReference type="InterPro" id="IPR000269">
    <property type="entry name" value="Cu_amine_oxidase"/>
</dbReference>
<dbReference type="Gene3D" id="3.10.450.40">
    <property type="match status" value="2"/>
</dbReference>
<dbReference type="Pfam" id="PF02727">
    <property type="entry name" value="Cu_amine_oxidN2"/>
    <property type="match status" value="1"/>
</dbReference>
<dbReference type="AlphaFoldDB" id="A0A6J8DZX7"/>
<feature type="domain" description="Copper amine oxidase catalytic" evidence="9">
    <location>
        <begin position="328"/>
        <end position="735"/>
    </location>
</feature>
<evidence type="ECO:0000313" key="12">
    <source>
        <dbReference type="Proteomes" id="UP000507470"/>
    </source>
</evidence>
<organism evidence="11 12">
    <name type="scientific">Mytilus coruscus</name>
    <name type="common">Sea mussel</name>
    <dbReference type="NCBI Taxonomy" id="42192"/>
    <lineage>
        <taxon>Eukaryota</taxon>
        <taxon>Metazoa</taxon>
        <taxon>Spiralia</taxon>
        <taxon>Lophotrochozoa</taxon>
        <taxon>Mollusca</taxon>
        <taxon>Bivalvia</taxon>
        <taxon>Autobranchia</taxon>
        <taxon>Pteriomorphia</taxon>
        <taxon>Mytilida</taxon>
        <taxon>Mytiloidea</taxon>
        <taxon>Mytilidae</taxon>
        <taxon>Mytilinae</taxon>
        <taxon>Mytilus</taxon>
    </lineage>
</organism>
<evidence type="ECO:0000256" key="5">
    <source>
        <dbReference type="ARBA" id="ARBA00023008"/>
    </source>
</evidence>
<keyword evidence="5 8" id="KW-0186">Copper</keyword>
<evidence type="ECO:0000256" key="7">
    <source>
        <dbReference type="PIRSR" id="PIRSR600269-51"/>
    </source>
</evidence>
<dbReference type="PRINTS" id="PR00766">
    <property type="entry name" value="CUDAOXIDASE"/>
</dbReference>
<dbReference type="Gene3D" id="2.70.98.20">
    <property type="entry name" value="Copper amine oxidase, catalytic domain"/>
    <property type="match status" value="1"/>
</dbReference>